<sequence>ANADHPYTVDTAIAATIAIENITADDIINAAEAKTDIPVHGTVGADVQVGDTVTVTVGTETYTTTVQAGNTWTVDVPGKVLVDNGGHEVQATVTTTDDAGNTVTADAEHPYTVDTTIAATITIENITADDVINAAEAKTDIPVHGTVGADVQVGDIVTVKVGDNIFHTIVKEGNVWSVSISGSILVNADLDTVFASVTAHDNAGNIVVADTSHDYNVSHINAVITIDPITGDNIIDAKESSQTEPFLITGSVSGDAKVGDIVEIKVGDQTISTHVISTADGLGYSTSIDVTTLDDLINQSNNQHLDISATVHVSNQYGDTASAEISEVVTGSGLVEEYGSESNTITGSAFNDVLFADDSLPVAVNQNVAIVLDSSGSMRDYIISRTDLGLSSDIKEIQITVNGYNDHLPPIIYNVTASELEAGYHFSYNDFLFAKNITYSVDGGDVKPLDFTNMPDRAFYAKEAIETLVNEMITDQILHPERHLGDDGINLIAFATEIKINANFLWDDKEKTFLNSEHQTVKDVLDKIDFSGENNFEQPLIDALSGFKEGSKNAMFFISDADRYDPLNLNKIIAEVGEQHLKNTHPQIVTVGVSTDYTGDILQNIASLGEDYKANNTGDSHFIKVVNLSDLNDIFLAEADKITAGNDTVNSGDGNDIIISDIIDYDWLDTQIDHPVDNHNNIIGLIIDAASQKLGHEITKTSTEFYDYVKDNIDQLTGGDQDFYGNDIINAGTGDDLIYSGGGDDIVNGQEGNDIINSGIGNDIIYTGQGNDTINTGLGDDIIIISKAGQDESFSTTIEDFSKDDRIDLSEFLNNDTSMDNILNNITSASIENDSLTIYFKGNDKSMTIENISQSYNDLGHSTTDIVTSLFNHNVFTPDIH</sequence>
<dbReference type="InterPro" id="IPR049826">
    <property type="entry name" value="Ig-like_ice"/>
</dbReference>
<dbReference type="Gene3D" id="2.150.10.10">
    <property type="entry name" value="Serralysin-like metalloprotease, C-terminal"/>
    <property type="match status" value="1"/>
</dbReference>
<accession>A0AAW5A0R3</accession>
<dbReference type="EMBL" id="WMCP01000036">
    <property type="protein sequence ID" value="MCF2303906.1"/>
    <property type="molecule type" value="Genomic_DNA"/>
</dbReference>
<dbReference type="InterPro" id="IPR036465">
    <property type="entry name" value="vWFA_dom_sf"/>
</dbReference>
<name>A0AAW5A0R3_PHOPO</name>
<gene>
    <name evidence="3" type="ORF">GLP33_19510</name>
</gene>
<feature type="domain" description="VWFA" evidence="2">
    <location>
        <begin position="436"/>
        <end position="639"/>
    </location>
</feature>
<dbReference type="Pfam" id="PF00353">
    <property type="entry name" value="HemolysinCabind"/>
    <property type="match status" value="3"/>
</dbReference>
<dbReference type="Proteomes" id="UP000813876">
    <property type="component" value="Unassembled WGS sequence"/>
</dbReference>
<evidence type="ECO:0000256" key="1">
    <source>
        <dbReference type="ARBA" id="ARBA00022837"/>
    </source>
</evidence>
<dbReference type="InterPro" id="IPR002035">
    <property type="entry name" value="VWF_A"/>
</dbReference>
<comment type="caution">
    <text evidence="3">The sequence shown here is derived from an EMBL/GenBank/DDBJ whole genome shotgun (WGS) entry which is preliminary data.</text>
</comment>
<dbReference type="SUPFAM" id="SSF51120">
    <property type="entry name" value="beta-Roll"/>
    <property type="match status" value="1"/>
</dbReference>
<dbReference type="PROSITE" id="PS50234">
    <property type="entry name" value="VWFA"/>
    <property type="match status" value="1"/>
</dbReference>
<organism evidence="3 4">
    <name type="scientific">Photobacterium phosphoreum</name>
    <dbReference type="NCBI Taxonomy" id="659"/>
    <lineage>
        <taxon>Bacteria</taxon>
        <taxon>Pseudomonadati</taxon>
        <taxon>Pseudomonadota</taxon>
        <taxon>Gammaproteobacteria</taxon>
        <taxon>Vibrionales</taxon>
        <taxon>Vibrionaceae</taxon>
        <taxon>Photobacterium</taxon>
    </lineage>
</organism>
<reference evidence="3" key="1">
    <citation type="submission" date="2019-11" db="EMBL/GenBank/DDBJ databases">
        <title>Comparative genomics of photobacteria reveal adaptation to distinct habitats.</title>
        <authorList>
            <person name="Fuertes-Perez S."/>
            <person name="Hilgarth M."/>
            <person name="Vogel R.F."/>
        </authorList>
    </citation>
    <scope>NUCLEOTIDE SEQUENCE</scope>
    <source>
        <strain evidence="3">TMW2.2145</strain>
    </source>
</reference>
<dbReference type="InterPro" id="IPR011049">
    <property type="entry name" value="Serralysin-like_metalloprot_C"/>
</dbReference>
<evidence type="ECO:0000313" key="4">
    <source>
        <dbReference type="Proteomes" id="UP000813876"/>
    </source>
</evidence>
<proteinExistence type="predicted"/>
<dbReference type="GO" id="GO:0005509">
    <property type="term" value="F:calcium ion binding"/>
    <property type="evidence" value="ECO:0007669"/>
    <property type="project" value="InterPro"/>
</dbReference>
<dbReference type="NCBIfam" id="NF033510">
    <property type="entry name" value="Ca_tandemer"/>
    <property type="match status" value="2"/>
</dbReference>
<dbReference type="AlphaFoldDB" id="A0AAW5A0R3"/>
<protein>
    <submittedName>
        <fullName evidence="3">Ig-like domain-containing protein</fullName>
    </submittedName>
</protein>
<dbReference type="InterPro" id="IPR013783">
    <property type="entry name" value="Ig-like_fold"/>
</dbReference>
<feature type="non-terminal residue" evidence="3">
    <location>
        <position position="1"/>
    </location>
</feature>
<dbReference type="Gene3D" id="2.60.40.10">
    <property type="entry name" value="Immunoglobulins"/>
    <property type="match status" value="3"/>
</dbReference>
<evidence type="ECO:0000313" key="3">
    <source>
        <dbReference type="EMBL" id="MCF2303906.1"/>
    </source>
</evidence>
<keyword evidence="1" id="KW-0106">Calcium</keyword>
<dbReference type="NCBIfam" id="NF012196">
    <property type="entry name" value="Ig_like_ice"/>
    <property type="match status" value="3"/>
</dbReference>
<dbReference type="SUPFAM" id="SSF53300">
    <property type="entry name" value="vWA-like"/>
    <property type="match status" value="1"/>
</dbReference>
<dbReference type="InterPro" id="IPR001343">
    <property type="entry name" value="Hemolysn_Ca-bd"/>
</dbReference>
<evidence type="ECO:0000259" key="2">
    <source>
        <dbReference type="PROSITE" id="PS50234"/>
    </source>
</evidence>
<dbReference type="RefSeq" id="WP_268830751.1">
    <property type="nucleotide sequence ID" value="NZ_WMCP01000036.1"/>
</dbReference>